<name>A0A1H7VMK2_STRJI</name>
<protein>
    <submittedName>
        <fullName evidence="2">Condensation domain-containing protein</fullName>
    </submittedName>
</protein>
<dbReference type="InterPro" id="IPR023213">
    <property type="entry name" value="CAT-like_dom_sf"/>
</dbReference>
<dbReference type="PANTHER" id="PTHR45527">
    <property type="entry name" value="NONRIBOSOMAL PEPTIDE SYNTHETASE"/>
    <property type="match status" value="1"/>
</dbReference>
<dbReference type="PANTHER" id="PTHR45527:SF1">
    <property type="entry name" value="FATTY ACID SYNTHASE"/>
    <property type="match status" value="1"/>
</dbReference>
<dbReference type="GO" id="GO:0044550">
    <property type="term" value="P:secondary metabolite biosynthetic process"/>
    <property type="evidence" value="ECO:0007669"/>
    <property type="project" value="TreeGrafter"/>
</dbReference>
<accession>A0A1H7VMK2</accession>
<dbReference type="Pfam" id="PF00668">
    <property type="entry name" value="Condensation"/>
    <property type="match status" value="1"/>
</dbReference>
<dbReference type="SUPFAM" id="SSF52777">
    <property type="entry name" value="CoA-dependent acyltransferases"/>
    <property type="match status" value="2"/>
</dbReference>
<gene>
    <name evidence="2" type="ORF">SAMN05414137_118137</name>
</gene>
<dbReference type="GO" id="GO:0043041">
    <property type="term" value="P:amino acid activation for nonribosomal peptide biosynthetic process"/>
    <property type="evidence" value="ECO:0007669"/>
    <property type="project" value="TreeGrafter"/>
</dbReference>
<dbReference type="GO" id="GO:0008610">
    <property type="term" value="P:lipid biosynthetic process"/>
    <property type="evidence" value="ECO:0007669"/>
    <property type="project" value="UniProtKB-ARBA"/>
</dbReference>
<dbReference type="GO" id="GO:0005737">
    <property type="term" value="C:cytoplasm"/>
    <property type="evidence" value="ECO:0007669"/>
    <property type="project" value="TreeGrafter"/>
</dbReference>
<dbReference type="AlphaFoldDB" id="A0A1H7VMK2"/>
<dbReference type="Gene3D" id="3.30.559.30">
    <property type="entry name" value="Nonribosomal peptide synthetase, condensation domain"/>
    <property type="match status" value="1"/>
</dbReference>
<dbReference type="RefSeq" id="WP_042446187.1">
    <property type="nucleotide sequence ID" value="NZ_BBPN01000010.1"/>
</dbReference>
<sequence>MGTDEMYQAQEPSWAQRHRLGQIAGDVAAGVNRPSHPAALLRVRGPLDVAALERAWQRLQLRHHVLRCGFEPGTGRWRLDRPAEPTPVTVLPAAADPVRLLHEATDAPFDLEHGPLARLLLAETGDGLLFGLVTDHLVSDLWSVNVLMEDLTACYRQELGESVELPADDSLAFPQHVREQNAHLASDAGRALLTRLAEQLGQVGPIPGLRFDGFTGAPTAGYANPGVFRTAMPAELVAAVTDGARRTRMSKWSWIHAAVHRALYELGDQEAVGTTLVTANREAYDVRRTVGFLSGRVVIATERSASGSAGTFLPHFNRAAIRALDVSSAVPWGSIIERMEPDAFGAPSSGPYFSFNPQPLSLNRLFDDLGFTDCAVEPVAAPGLTLDAALAVLPIETPSGISVVAHHRVDWYPAPAVEALWAAVERTLGTWARELDTWER</sequence>
<dbReference type="Proteomes" id="UP000183015">
    <property type="component" value="Unassembled WGS sequence"/>
</dbReference>
<feature type="domain" description="Condensation" evidence="1">
    <location>
        <begin position="38"/>
        <end position="355"/>
    </location>
</feature>
<dbReference type="OrthoDB" id="3934647at2"/>
<dbReference type="GO" id="GO:0003824">
    <property type="term" value="F:catalytic activity"/>
    <property type="evidence" value="ECO:0007669"/>
    <property type="project" value="InterPro"/>
</dbReference>
<dbReference type="Gene3D" id="3.30.559.10">
    <property type="entry name" value="Chloramphenicol acetyltransferase-like domain"/>
    <property type="match status" value="1"/>
</dbReference>
<organism evidence="2 3">
    <name type="scientific">Streptacidiphilus jiangxiensis</name>
    <dbReference type="NCBI Taxonomy" id="235985"/>
    <lineage>
        <taxon>Bacteria</taxon>
        <taxon>Bacillati</taxon>
        <taxon>Actinomycetota</taxon>
        <taxon>Actinomycetes</taxon>
        <taxon>Kitasatosporales</taxon>
        <taxon>Streptomycetaceae</taxon>
        <taxon>Streptacidiphilus</taxon>
    </lineage>
</organism>
<evidence type="ECO:0000313" key="2">
    <source>
        <dbReference type="EMBL" id="SEM10390.1"/>
    </source>
</evidence>
<dbReference type="EMBL" id="FOAZ01000018">
    <property type="protein sequence ID" value="SEM10390.1"/>
    <property type="molecule type" value="Genomic_DNA"/>
</dbReference>
<evidence type="ECO:0000313" key="3">
    <source>
        <dbReference type="Proteomes" id="UP000183015"/>
    </source>
</evidence>
<evidence type="ECO:0000259" key="1">
    <source>
        <dbReference type="Pfam" id="PF00668"/>
    </source>
</evidence>
<dbReference type="GO" id="GO:0031177">
    <property type="term" value="F:phosphopantetheine binding"/>
    <property type="evidence" value="ECO:0007669"/>
    <property type="project" value="TreeGrafter"/>
</dbReference>
<dbReference type="eggNOG" id="COG1020">
    <property type="taxonomic scope" value="Bacteria"/>
</dbReference>
<keyword evidence="3" id="KW-1185">Reference proteome</keyword>
<reference evidence="3" key="1">
    <citation type="submission" date="2016-10" db="EMBL/GenBank/DDBJ databases">
        <authorList>
            <person name="Varghese N."/>
        </authorList>
    </citation>
    <scope>NUCLEOTIDE SEQUENCE [LARGE SCALE GENOMIC DNA]</scope>
    <source>
        <strain evidence="3">DSM 45096 / BCRC 16803 / CGMCC 4.1857 / CIP 109030 / JCM 12277 / KCTC 19219 / NBRC 100920 / 33214</strain>
    </source>
</reference>
<dbReference type="STRING" id="235985.SAMN05414137_118137"/>
<dbReference type="InterPro" id="IPR001242">
    <property type="entry name" value="Condensation_dom"/>
</dbReference>
<proteinExistence type="predicted"/>